<proteinExistence type="predicted"/>
<evidence type="ECO:0000313" key="15">
    <source>
        <dbReference type="Proteomes" id="UP001208570"/>
    </source>
</evidence>
<dbReference type="EC" id="3.1.3.16" evidence="4"/>
<dbReference type="PANTHER" id="PTHR46495">
    <property type="entry name" value="DUAL SPECIFICITY PROTEIN PHOSPHATASE 21"/>
    <property type="match status" value="1"/>
</dbReference>
<evidence type="ECO:0000256" key="2">
    <source>
        <dbReference type="ARBA" id="ARBA00004496"/>
    </source>
</evidence>
<keyword evidence="15" id="KW-1185">Reference proteome</keyword>
<dbReference type="InterPro" id="IPR016130">
    <property type="entry name" value="Tyr_Pase_AS"/>
</dbReference>
<dbReference type="Pfam" id="PF00782">
    <property type="entry name" value="DSPc"/>
    <property type="match status" value="1"/>
</dbReference>
<name>A0AAD9N2X9_9ANNE</name>
<evidence type="ECO:0000256" key="10">
    <source>
        <dbReference type="ARBA" id="ARBA00023136"/>
    </source>
</evidence>
<keyword evidence="10" id="KW-0472">Membrane</keyword>
<dbReference type="CDD" id="cd14514">
    <property type="entry name" value="DUSP14-like"/>
    <property type="match status" value="1"/>
</dbReference>
<dbReference type="GO" id="GO:0004725">
    <property type="term" value="F:protein tyrosine phosphatase activity"/>
    <property type="evidence" value="ECO:0007669"/>
    <property type="project" value="TreeGrafter"/>
</dbReference>
<dbReference type="GO" id="GO:0005743">
    <property type="term" value="C:mitochondrial inner membrane"/>
    <property type="evidence" value="ECO:0007669"/>
    <property type="project" value="UniProtKB-SubCell"/>
</dbReference>
<dbReference type="GO" id="GO:0017017">
    <property type="term" value="F:MAP kinase tyrosine/serine/threonine phosphatase activity"/>
    <property type="evidence" value="ECO:0007669"/>
    <property type="project" value="InterPro"/>
</dbReference>
<dbReference type="InterPro" id="IPR020420">
    <property type="entry name" value="Atypical_DUSP_subfamB"/>
</dbReference>
<evidence type="ECO:0000256" key="9">
    <source>
        <dbReference type="ARBA" id="ARBA00023128"/>
    </source>
</evidence>
<dbReference type="Proteomes" id="UP001208570">
    <property type="component" value="Unassembled WGS sequence"/>
</dbReference>
<keyword evidence="5" id="KW-0963">Cytoplasm</keyword>
<evidence type="ECO:0000256" key="7">
    <source>
        <dbReference type="ARBA" id="ARBA00022801"/>
    </source>
</evidence>
<dbReference type="GO" id="GO:0005634">
    <property type="term" value="C:nucleus"/>
    <property type="evidence" value="ECO:0007669"/>
    <property type="project" value="UniProtKB-SubCell"/>
</dbReference>
<evidence type="ECO:0000256" key="4">
    <source>
        <dbReference type="ARBA" id="ARBA00013081"/>
    </source>
</evidence>
<dbReference type="AlphaFoldDB" id="A0AAD9N2X9"/>
<dbReference type="PRINTS" id="PR01910">
    <property type="entry name" value="ADSPHPHTASEB"/>
</dbReference>
<evidence type="ECO:0000256" key="3">
    <source>
        <dbReference type="ARBA" id="ARBA00004637"/>
    </source>
</evidence>
<dbReference type="PANTHER" id="PTHR46495:SF1">
    <property type="entry name" value="DUAL SPECIFICITY PHOSPHATASE 21"/>
    <property type="match status" value="1"/>
</dbReference>
<evidence type="ECO:0000256" key="6">
    <source>
        <dbReference type="ARBA" id="ARBA00022792"/>
    </source>
</evidence>
<dbReference type="SMART" id="SM00195">
    <property type="entry name" value="DSPc"/>
    <property type="match status" value="1"/>
</dbReference>
<evidence type="ECO:0000256" key="1">
    <source>
        <dbReference type="ARBA" id="ARBA00004123"/>
    </source>
</evidence>
<dbReference type="PROSITE" id="PS00383">
    <property type="entry name" value="TYR_PHOSPHATASE_1"/>
    <property type="match status" value="1"/>
</dbReference>
<evidence type="ECO:0000259" key="12">
    <source>
        <dbReference type="PROSITE" id="PS50054"/>
    </source>
</evidence>
<keyword evidence="8" id="KW-0904">Protein phosphatase</keyword>
<dbReference type="InterPro" id="IPR000340">
    <property type="entry name" value="Dual-sp_phosphatase_cat-dom"/>
</dbReference>
<evidence type="ECO:0000313" key="14">
    <source>
        <dbReference type="EMBL" id="KAK2154780.1"/>
    </source>
</evidence>
<comment type="subcellular location">
    <subcellularLocation>
        <location evidence="2">Cytoplasm</location>
    </subcellularLocation>
    <subcellularLocation>
        <location evidence="3">Mitochondrion inner membrane</location>
        <topology evidence="3">Peripheral membrane protein</topology>
    </subcellularLocation>
    <subcellularLocation>
        <location evidence="1">Nucleus</location>
    </subcellularLocation>
</comment>
<keyword evidence="9" id="KW-0496">Mitochondrion</keyword>
<dbReference type="InterPro" id="IPR020422">
    <property type="entry name" value="TYR_PHOSPHATASE_DUAL_dom"/>
</dbReference>
<evidence type="ECO:0000256" key="5">
    <source>
        <dbReference type="ARBA" id="ARBA00022490"/>
    </source>
</evidence>
<feature type="domain" description="Tyrosine-protein phosphatase" evidence="12">
    <location>
        <begin position="6"/>
        <end position="146"/>
    </location>
</feature>
<dbReference type="SUPFAM" id="SSF52799">
    <property type="entry name" value="(Phosphotyrosine protein) phosphatases II"/>
    <property type="match status" value="1"/>
</dbReference>
<organism evidence="14 15">
    <name type="scientific">Paralvinella palmiformis</name>
    <dbReference type="NCBI Taxonomy" id="53620"/>
    <lineage>
        <taxon>Eukaryota</taxon>
        <taxon>Metazoa</taxon>
        <taxon>Spiralia</taxon>
        <taxon>Lophotrochozoa</taxon>
        <taxon>Annelida</taxon>
        <taxon>Polychaeta</taxon>
        <taxon>Sedentaria</taxon>
        <taxon>Canalipalpata</taxon>
        <taxon>Terebellida</taxon>
        <taxon>Terebelliformia</taxon>
        <taxon>Alvinellidae</taxon>
        <taxon>Paralvinella</taxon>
    </lineage>
</organism>
<dbReference type="PROSITE" id="PS50056">
    <property type="entry name" value="TYR_PHOSPHATASE_2"/>
    <property type="match status" value="1"/>
</dbReference>
<dbReference type="Gene3D" id="3.90.190.10">
    <property type="entry name" value="Protein tyrosine phosphatase superfamily"/>
    <property type="match status" value="1"/>
</dbReference>
<feature type="domain" description="Tyrosine specific protein phosphatases" evidence="13">
    <location>
        <begin position="67"/>
        <end position="125"/>
    </location>
</feature>
<sequence>MASFSEISQITESLYLSGASAITANRLRSSGITHVINCTLEVPDVYLDDIDVVRVPMEDSPNSKLYTYFDKAADRIQQVAAVGGKTLVHCVAGVSRSTSICLAYLMKYRGMTLIDAYRFVKKARPVIRPNVGFFKQLIEYEKKLYNQNTVTMVNSPVGMVPSVYKEETSQLIW</sequence>
<dbReference type="InterPro" id="IPR029021">
    <property type="entry name" value="Prot-tyrosine_phosphatase-like"/>
</dbReference>
<keyword evidence="11" id="KW-0539">Nucleus</keyword>
<keyword evidence="7" id="KW-0378">Hydrolase</keyword>
<dbReference type="PROSITE" id="PS50054">
    <property type="entry name" value="TYR_PHOSPHATASE_DUAL"/>
    <property type="match status" value="1"/>
</dbReference>
<accession>A0AAD9N2X9</accession>
<evidence type="ECO:0000256" key="8">
    <source>
        <dbReference type="ARBA" id="ARBA00022912"/>
    </source>
</evidence>
<evidence type="ECO:0000259" key="13">
    <source>
        <dbReference type="PROSITE" id="PS50056"/>
    </source>
</evidence>
<dbReference type="EMBL" id="JAODUP010000257">
    <property type="protein sequence ID" value="KAK2154780.1"/>
    <property type="molecule type" value="Genomic_DNA"/>
</dbReference>
<reference evidence="14" key="1">
    <citation type="journal article" date="2023" name="Mol. Biol. Evol.">
        <title>Third-Generation Sequencing Reveals the Adaptive Role of the Epigenome in Three Deep-Sea Polychaetes.</title>
        <authorList>
            <person name="Perez M."/>
            <person name="Aroh O."/>
            <person name="Sun Y."/>
            <person name="Lan Y."/>
            <person name="Juniper S.K."/>
            <person name="Young C.R."/>
            <person name="Angers B."/>
            <person name="Qian P.Y."/>
        </authorList>
    </citation>
    <scope>NUCLEOTIDE SEQUENCE</scope>
    <source>
        <strain evidence="14">P08H-3</strain>
    </source>
</reference>
<evidence type="ECO:0000256" key="11">
    <source>
        <dbReference type="ARBA" id="ARBA00023242"/>
    </source>
</evidence>
<dbReference type="InterPro" id="IPR000387">
    <property type="entry name" value="Tyr_Pase_dom"/>
</dbReference>
<dbReference type="GO" id="GO:0004722">
    <property type="term" value="F:protein serine/threonine phosphatase activity"/>
    <property type="evidence" value="ECO:0007669"/>
    <property type="project" value="UniProtKB-EC"/>
</dbReference>
<gene>
    <name evidence="14" type="ORF">LSH36_257g01004</name>
</gene>
<protein>
    <recommendedName>
        <fullName evidence="4">protein-serine/threonine phosphatase</fullName>
        <ecNumber evidence="4">3.1.3.16</ecNumber>
    </recommendedName>
</protein>
<comment type="caution">
    <text evidence="14">The sequence shown here is derived from an EMBL/GenBank/DDBJ whole genome shotgun (WGS) entry which is preliminary data.</text>
</comment>
<keyword evidence="6" id="KW-0999">Mitochondrion inner membrane</keyword>